<dbReference type="Proteomes" id="UP001233999">
    <property type="component" value="Unassembled WGS sequence"/>
</dbReference>
<name>A0AAD8AHN1_DIPPU</name>
<dbReference type="InterPro" id="IPR006553">
    <property type="entry name" value="Leu-rich_rpt_Cys-con_subtyp"/>
</dbReference>
<dbReference type="GO" id="GO:0019005">
    <property type="term" value="C:SCF ubiquitin ligase complex"/>
    <property type="evidence" value="ECO:0007669"/>
    <property type="project" value="TreeGrafter"/>
</dbReference>
<dbReference type="GO" id="GO:0031146">
    <property type="term" value="P:SCF-dependent proteasomal ubiquitin-dependent protein catabolic process"/>
    <property type="evidence" value="ECO:0007669"/>
    <property type="project" value="TreeGrafter"/>
</dbReference>
<dbReference type="InterPro" id="IPR032675">
    <property type="entry name" value="LRR_dom_sf"/>
</dbReference>
<protein>
    <submittedName>
        <fullName evidence="1">Uncharacterized protein</fullName>
    </submittedName>
</protein>
<comment type="caution">
    <text evidence="1">The sequence shown here is derived from an EMBL/GenBank/DDBJ whole genome shotgun (WGS) entry which is preliminary data.</text>
</comment>
<evidence type="ECO:0000313" key="1">
    <source>
        <dbReference type="EMBL" id="KAJ9598322.1"/>
    </source>
</evidence>
<sequence>MTRHKNPKTLETLALDSIAEFIVHTGRQLISKTTPIPPPSSKKFLDYIGINRRDHRLKKEQEDWESQQHIDMTCLHDYIHSGLPLDLSRKVVTWSLKAVDRFARELKCTYEHLNWYNREFHNAFVLKMLISSIIDPQLSLLHLSPMRWNTAVGQILWDNVYKMPKLEVLEFSVQAHIPNRDIIQGLSCLEHLFSFTMRRCTDRIIVTLVTNCPKIEYLDICSSPDVTDASVDYILKLNQLKELLFYHTSITKKGLTKILKGIAHWNCNFADGRVRQNGLTNFHAGRPSTEHMKLLVQVCPFLTSVRLSHIEGDMSILSVLNDLIEIEIIHGNFTYNNIKGLLKLKGNNLRTLVLIKMKEVDLNFICESCMGLKTLVLLRGRSSVSIEALKAMNPAPLQHLEYLVLDSTCGIVFVELLLSFCVNIKRIQIGHTENIDDTMMERVFRCNPMISLEMIILISSTNALSMRTVRYLVNSCPNIYLLGDLREWNQITEEEIRDFQSEIRSCNLDISLALNLLEKSPGISIQDSDETFLGSHVLH</sequence>
<accession>A0AAD8AHN1</accession>
<dbReference type="Gene3D" id="3.80.10.10">
    <property type="entry name" value="Ribonuclease Inhibitor"/>
    <property type="match status" value="2"/>
</dbReference>
<dbReference type="SUPFAM" id="SSF52047">
    <property type="entry name" value="RNI-like"/>
    <property type="match status" value="1"/>
</dbReference>
<dbReference type="EMBL" id="JASPKZ010001229">
    <property type="protein sequence ID" value="KAJ9598322.1"/>
    <property type="molecule type" value="Genomic_DNA"/>
</dbReference>
<gene>
    <name evidence="1" type="ORF">L9F63_011000</name>
</gene>
<dbReference type="SMART" id="SM00367">
    <property type="entry name" value="LRR_CC"/>
    <property type="match status" value="2"/>
</dbReference>
<dbReference type="AlphaFoldDB" id="A0AAD8AHN1"/>
<reference evidence="1" key="2">
    <citation type="submission" date="2023-05" db="EMBL/GenBank/DDBJ databases">
        <authorList>
            <person name="Fouks B."/>
        </authorList>
    </citation>
    <scope>NUCLEOTIDE SEQUENCE</scope>
    <source>
        <strain evidence="1">Stay&amp;Tobe</strain>
        <tissue evidence="1">Testes</tissue>
    </source>
</reference>
<organism evidence="1 2">
    <name type="scientific">Diploptera punctata</name>
    <name type="common">Pacific beetle cockroach</name>
    <dbReference type="NCBI Taxonomy" id="6984"/>
    <lineage>
        <taxon>Eukaryota</taxon>
        <taxon>Metazoa</taxon>
        <taxon>Ecdysozoa</taxon>
        <taxon>Arthropoda</taxon>
        <taxon>Hexapoda</taxon>
        <taxon>Insecta</taxon>
        <taxon>Pterygota</taxon>
        <taxon>Neoptera</taxon>
        <taxon>Polyneoptera</taxon>
        <taxon>Dictyoptera</taxon>
        <taxon>Blattodea</taxon>
        <taxon>Blaberoidea</taxon>
        <taxon>Blaberidae</taxon>
        <taxon>Diplopterinae</taxon>
        <taxon>Diploptera</taxon>
    </lineage>
</organism>
<proteinExistence type="predicted"/>
<dbReference type="PANTHER" id="PTHR13318">
    <property type="entry name" value="PARTNER OF PAIRED, ISOFORM B-RELATED"/>
    <property type="match status" value="1"/>
</dbReference>
<keyword evidence="2" id="KW-1185">Reference proteome</keyword>
<dbReference type="PANTHER" id="PTHR13318:SF95">
    <property type="entry name" value="F-BOX PROTEIN YLR352W"/>
    <property type="match status" value="1"/>
</dbReference>
<reference evidence="1" key="1">
    <citation type="journal article" date="2023" name="IScience">
        <title>Live-bearing cockroach genome reveals convergent evolutionary mechanisms linked to viviparity in insects and beyond.</title>
        <authorList>
            <person name="Fouks B."/>
            <person name="Harrison M.C."/>
            <person name="Mikhailova A.A."/>
            <person name="Marchal E."/>
            <person name="English S."/>
            <person name="Carruthers M."/>
            <person name="Jennings E.C."/>
            <person name="Chiamaka E.L."/>
            <person name="Frigard R.A."/>
            <person name="Pippel M."/>
            <person name="Attardo G.M."/>
            <person name="Benoit J.B."/>
            <person name="Bornberg-Bauer E."/>
            <person name="Tobe S.S."/>
        </authorList>
    </citation>
    <scope>NUCLEOTIDE SEQUENCE</scope>
    <source>
        <strain evidence="1">Stay&amp;Tobe</strain>
    </source>
</reference>
<evidence type="ECO:0000313" key="2">
    <source>
        <dbReference type="Proteomes" id="UP001233999"/>
    </source>
</evidence>